<keyword evidence="6 10" id="KW-0479">Metal-binding</keyword>
<dbReference type="PANTHER" id="PTHR30352:SF5">
    <property type="entry name" value="PYRUVATE FORMATE-LYASE 1-ACTIVATING ENZYME"/>
    <property type="match status" value="1"/>
</dbReference>
<keyword evidence="8 10" id="KW-0408">Iron</keyword>
<keyword evidence="12" id="KW-0670">Pyruvate</keyword>
<dbReference type="SUPFAM" id="SSF102114">
    <property type="entry name" value="Radical SAM enzymes"/>
    <property type="match status" value="1"/>
</dbReference>
<dbReference type="InterPro" id="IPR012838">
    <property type="entry name" value="PFL1_activating"/>
</dbReference>
<keyword evidence="12" id="KW-0456">Lyase</keyword>
<dbReference type="PROSITE" id="PS51918">
    <property type="entry name" value="RADICAL_SAM"/>
    <property type="match status" value="1"/>
</dbReference>
<dbReference type="PROSITE" id="PS01087">
    <property type="entry name" value="RADICAL_ACTIVATING"/>
    <property type="match status" value="1"/>
</dbReference>
<dbReference type="PANTHER" id="PTHR30352">
    <property type="entry name" value="PYRUVATE FORMATE-LYASE-ACTIVATING ENZYME"/>
    <property type="match status" value="1"/>
</dbReference>
<evidence type="ECO:0000313" key="13">
    <source>
        <dbReference type="Proteomes" id="UP000231322"/>
    </source>
</evidence>
<comment type="similarity">
    <text evidence="2 10">Belongs to the organic radical-activating enzymes family.</text>
</comment>
<dbReference type="GO" id="GO:0005737">
    <property type="term" value="C:cytoplasm"/>
    <property type="evidence" value="ECO:0007669"/>
    <property type="project" value="UniProtKB-SubCell"/>
</dbReference>
<keyword evidence="13" id="KW-1185">Reference proteome</keyword>
<dbReference type="GO" id="GO:0051539">
    <property type="term" value="F:4 iron, 4 sulfur cluster binding"/>
    <property type="evidence" value="ECO:0007669"/>
    <property type="project" value="UniProtKB-UniRule"/>
</dbReference>
<evidence type="ECO:0000256" key="10">
    <source>
        <dbReference type="RuleBase" id="RU362053"/>
    </source>
</evidence>
<dbReference type="NCBIfam" id="TIGR02493">
    <property type="entry name" value="PFLA"/>
    <property type="match status" value="1"/>
</dbReference>
<evidence type="ECO:0000313" key="12">
    <source>
        <dbReference type="EMBL" id="PIH00564.1"/>
    </source>
</evidence>
<protein>
    <recommendedName>
        <fullName evidence="3 10">Pyruvate formate-lyase-activating enzyme</fullName>
        <ecNumber evidence="10">1.97.1.4</ecNumber>
    </recommendedName>
</protein>
<dbReference type="GO" id="GO:0043365">
    <property type="term" value="F:[formate-C-acetyltransferase]-activating enzyme activity"/>
    <property type="evidence" value="ECO:0007669"/>
    <property type="project" value="UniProtKB-UniRule"/>
</dbReference>
<dbReference type="InterPro" id="IPR007197">
    <property type="entry name" value="rSAM"/>
</dbReference>
<reference evidence="12 13" key="1">
    <citation type="submission" date="2017-10" db="EMBL/GenBank/DDBJ databases">
        <title>Reclassification of Eubacterium combesii and discrepancies in the nomenclature of botulinum neurotoxin producing clostridia. Request for an Opinion.</title>
        <authorList>
            <person name="Dobritsa A.P."/>
            <person name="Kutumbaka K.K."/>
            <person name="Samadpour M."/>
        </authorList>
    </citation>
    <scope>NUCLEOTIDE SEQUENCE [LARGE SCALE GENOMIC DNA]</scope>
    <source>
        <strain evidence="12 13">DSM 20696</strain>
    </source>
</reference>
<dbReference type="AlphaFoldDB" id="A0A2G7H668"/>
<dbReference type="EMBL" id="PEIK01000020">
    <property type="protein sequence ID" value="PIH00564.1"/>
    <property type="molecule type" value="Genomic_DNA"/>
</dbReference>
<dbReference type="EC" id="1.97.1.4" evidence="10"/>
<dbReference type="InterPro" id="IPR013785">
    <property type="entry name" value="Aldolase_TIM"/>
</dbReference>
<comment type="subcellular location">
    <subcellularLocation>
        <location evidence="10">Cytoplasm</location>
    </subcellularLocation>
</comment>
<evidence type="ECO:0000256" key="6">
    <source>
        <dbReference type="ARBA" id="ARBA00022723"/>
    </source>
</evidence>
<keyword evidence="7 10" id="KW-0560">Oxidoreductase</keyword>
<evidence type="ECO:0000256" key="3">
    <source>
        <dbReference type="ARBA" id="ARBA00021356"/>
    </source>
</evidence>
<dbReference type="InterPro" id="IPR034457">
    <property type="entry name" value="Organic_radical-activating"/>
</dbReference>
<keyword evidence="5 10" id="KW-0949">S-adenosyl-L-methionine</keyword>
<evidence type="ECO:0000259" key="11">
    <source>
        <dbReference type="PROSITE" id="PS51918"/>
    </source>
</evidence>
<feature type="domain" description="Radical SAM core" evidence="11">
    <location>
        <begin position="13"/>
        <end position="232"/>
    </location>
</feature>
<dbReference type="CDD" id="cd01335">
    <property type="entry name" value="Radical_SAM"/>
    <property type="match status" value="1"/>
</dbReference>
<dbReference type="Proteomes" id="UP000231322">
    <property type="component" value="Unassembled WGS sequence"/>
</dbReference>
<evidence type="ECO:0000256" key="2">
    <source>
        <dbReference type="ARBA" id="ARBA00009777"/>
    </source>
</evidence>
<comment type="caution">
    <text evidence="12">The sequence shown here is derived from an EMBL/GenBank/DDBJ whole genome shotgun (WGS) entry which is preliminary data.</text>
</comment>
<comment type="cofactor">
    <cofactor evidence="10">
        <name>[4Fe-4S] cluster</name>
        <dbReference type="ChEBI" id="CHEBI:49883"/>
    </cofactor>
    <text evidence="10">Binds 1 [4Fe-4S] cluster. The cluster is coordinated with 3 cysteines and an exchangeable S-adenosyl-L-methionine.</text>
</comment>
<dbReference type="InterPro" id="IPR001989">
    <property type="entry name" value="Radical_activat_CS"/>
</dbReference>
<evidence type="ECO:0000256" key="4">
    <source>
        <dbReference type="ARBA" id="ARBA00022485"/>
    </source>
</evidence>
<evidence type="ECO:0000256" key="7">
    <source>
        <dbReference type="ARBA" id="ARBA00023002"/>
    </source>
</evidence>
<dbReference type="SFLD" id="SFLDG01066">
    <property type="entry name" value="organic_radical-activating_enz"/>
    <property type="match status" value="1"/>
</dbReference>
<evidence type="ECO:0000256" key="8">
    <source>
        <dbReference type="ARBA" id="ARBA00023004"/>
    </source>
</evidence>
<organism evidence="12 13">
    <name type="scientific">Clostridium combesii</name>
    <dbReference type="NCBI Taxonomy" id="39481"/>
    <lineage>
        <taxon>Bacteria</taxon>
        <taxon>Bacillati</taxon>
        <taxon>Bacillota</taxon>
        <taxon>Clostridia</taxon>
        <taxon>Eubacteriales</taxon>
        <taxon>Clostridiaceae</taxon>
        <taxon>Clostridium</taxon>
    </lineage>
</organism>
<dbReference type="Gene3D" id="3.20.20.70">
    <property type="entry name" value="Aldolase class I"/>
    <property type="match status" value="1"/>
</dbReference>
<dbReference type="InterPro" id="IPR058240">
    <property type="entry name" value="rSAM_sf"/>
</dbReference>
<proteinExistence type="inferred from homology"/>
<dbReference type="RefSeq" id="WP_099840281.1">
    <property type="nucleotide sequence ID" value="NZ_PEIK01000020.1"/>
</dbReference>
<dbReference type="SFLD" id="SFLDS00029">
    <property type="entry name" value="Radical_SAM"/>
    <property type="match status" value="1"/>
</dbReference>
<comment type="function">
    <text evidence="1 10">Activation of pyruvate formate-lyase under anaerobic conditions by generation of an organic free radical, using S-adenosylmethionine and reduced flavodoxin as cosubstrates to produce 5'-deoxy-adenosine.</text>
</comment>
<sequence length="232" mass="26717">MGKIHSIETMGLVDGPGIRVVVFFQGCQLRCVYCHNPDTWDFNAGIEISSDEVLKKVLRYKPYFKQVGGITCSGGEPLMQPEFLLEILKKCKNQGIHTALDTSGVGIRNYEEILQYVDLVILDIKHIEEEKYISICGKNMEEFNKFKRVVNKLNKKLWIRHVVVPGINDTAEHIYKFKDYINTFNNVEKVELLPYHTLGVSKYENMGIEYKLKNTSPLSKDKLEELKKIISI</sequence>
<name>A0A2G7H668_9CLOT</name>
<dbReference type="GO" id="GO:0046872">
    <property type="term" value="F:metal ion binding"/>
    <property type="evidence" value="ECO:0007669"/>
    <property type="project" value="UniProtKB-UniRule"/>
</dbReference>
<evidence type="ECO:0000256" key="9">
    <source>
        <dbReference type="ARBA" id="ARBA00023014"/>
    </source>
</evidence>
<keyword evidence="9 10" id="KW-0411">Iron-sulfur</keyword>
<gene>
    <name evidence="12" type="primary">pflA</name>
    <name evidence="12" type="ORF">CS538_17675</name>
</gene>
<evidence type="ECO:0000256" key="5">
    <source>
        <dbReference type="ARBA" id="ARBA00022691"/>
    </source>
</evidence>
<keyword evidence="10" id="KW-0963">Cytoplasm</keyword>
<dbReference type="GO" id="GO:0016829">
    <property type="term" value="F:lyase activity"/>
    <property type="evidence" value="ECO:0007669"/>
    <property type="project" value="UniProtKB-KW"/>
</dbReference>
<keyword evidence="4 10" id="KW-0004">4Fe-4S</keyword>
<dbReference type="Pfam" id="PF04055">
    <property type="entry name" value="Radical_SAM"/>
    <property type="match status" value="1"/>
</dbReference>
<accession>A0A2G7H668</accession>
<evidence type="ECO:0000256" key="1">
    <source>
        <dbReference type="ARBA" id="ARBA00003141"/>
    </source>
</evidence>
<comment type="catalytic activity">
    <reaction evidence="10">
        <text>glycyl-[formate C-acetyltransferase] + reduced [flavodoxin] + S-adenosyl-L-methionine = glycin-2-yl radical-[formate C-acetyltransferase] + semiquinone [flavodoxin] + 5'-deoxyadenosine + L-methionine + H(+)</text>
        <dbReference type="Rhea" id="RHEA:19225"/>
        <dbReference type="Rhea" id="RHEA-COMP:10622"/>
        <dbReference type="Rhea" id="RHEA-COMP:12190"/>
        <dbReference type="Rhea" id="RHEA-COMP:12191"/>
        <dbReference type="Rhea" id="RHEA-COMP:14480"/>
        <dbReference type="ChEBI" id="CHEBI:15378"/>
        <dbReference type="ChEBI" id="CHEBI:17319"/>
        <dbReference type="ChEBI" id="CHEBI:29947"/>
        <dbReference type="ChEBI" id="CHEBI:32722"/>
        <dbReference type="ChEBI" id="CHEBI:57618"/>
        <dbReference type="ChEBI" id="CHEBI:57844"/>
        <dbReference type="ChEBI" id="CHEBI:59789"/>
        <dbReference type="ChEBI" id="CHEBI:140311"/>
        <dbReference type="EC" id="1.97.1.4"/>
    </reaction>
</comment>